<evidence type="ECO:0000313" key="2">
    <source>
        <dbReference type="Proteomes" id="UP000509367"/>
    </source>
</evidence>
<name>A0A6N1V9U5_9HYPH</name>
<dbReference type="RefSeq" id="WP_175275631.1">
    <property type="nucleotide sequence ID" value="NZ_CP054836.1"/>
</dbReference>
<evidence type="ECO:0000313" key="1">
    <source>
        <dbReference type="EMBL" id="QKV17734.1"/>
    </source>
</evidence>
<sequence>MLSGNGFSSVRQVFEGSDMVFRSFRSANDGTDRDLACEAYLEPGFEALINRALADGWSEDEIANALLSLAQTRIEAMRSNAIVGADGPGRRLSH</sequence>
<dbReference type="EMBL" id="CP054836">
    <property type="protein sequence ID" value="QKV17734.1"/>
    <property type="molecule type" value="Genomic_DNA"/>
</dbReference>
<proteinExistence type="predicted"/>
<accession>A0A6N1V9U5</accession>
<dbReference type="KEGG" id="orm:HTY61_04245"/>
<gene>
    <name evidence="1" type="ORF">HTY61_04245</name>
</gene>
<organism evidence="1 2">
    <name type="scientific">Oricola thermophila</name>
    <dbReference type="NCBI Taxonomy" id="2742145"/>
    <lineage>
        <taxon>Bacteria</taxon>
        <taxon>Pseudomonadati</taxon>
        <taxon>Pseudomonadota</taxon>
        <taxon>Alphaproteobacteria</taxon>
        <taxon>Hyphomicrobiales</taxon>
        <taxon>Ahrensiaceae</taxon>
        <taxon>Oricola</taxon>
    </lineage>
</organism>
<dbReference type="AlphaFoldDB" id="A0A6N1V9U5"/>
<protein>
    <submittedName>
        <fullName evidence="1">Uncharacterized protein</fullName>
    </submittedName>
</protein>
<dbReference type="Proteomes" id="UP000509367">
    <property type="component" value="Chromosome"/>
</dbReference>
<keyword evidence="2" id="KW-1185">Reference proteome</keyword>
<reference evidence="1 2" key="1">
    <citation type="submission" date="2020-06" db="EMBL/GenBank/DDBJ databases">
        <title>Oricola thermophila sp. nov. isolated from a tidal sediments.</title>
        <authorList>
            <person name="Kwon K.K."/>
            <person name="Yang S.-H."/>
            <person name="Park M.-J."/>
        </authorList>
    </citation>
    <scope>NUCLEOTIDE SEQUENCE [LARGE SCALE GENOMIC DNA]</scope>
    <source>
        <strain evidence="1 2">MEBiC13590</strain>
    </source>
</reference>